<keyword evidence="1" id="KW-0805">Transcription regulation</keyword>
<evidence type="ECO:0000256" key="1">
    <source>
        <dbReference type="ARBA" id="ARBA00023015"/>
    </source>
</evidence>
<evidence type="ECO:0000256" key="3">
    <source>
        <dbReference type="ARBA" id="ARBA00023163"/>
    </source>
</evidence>
<proteinExistence type="predicted"/>
<sequence length="288" mass="33221">MQNYHYRFMPYSQCHFLISPKCQQKVLGQEDLIALAEQEILQCGTSVSVEQFTIERPDPEFFTLLFTFSGTGKVTTQQEEWLLEPGSLLVIPPHIANTIALASEEWQLAWMMLHPTSPLVANILPQIQLLHMPYGELLKNSIDGLVLAQTMPTLAHSKLQPLLVAQMMQVLKASLSEQPIQSRQELRLKQVFEKVEKQLDVNWTVDKMAALAHFSAPHFHRLCKQYYQQSPSQHLIRLRMKHAKRLLSGTDWPIQDIAELVGYPELTNFSARFRKTHHMSPRAFRQQL</sequence>
<keyword evidence="2" id="KW-0238">DNA-binding</keyword>
<dbReference type="InterPro" id="IPR037923">
    <property type="entry name" value="HTH-like"/>
</dbReference>
<dbReference type="Gene3D" id="2.60.120.280">
    <property type="entry name" value="Regulatory protein AraC"/>
    <property type="match status" value="1"/>
</dbReference>
<gene>
    <name evidence="5" type="ORF">K6Y31_07205</name>
</gene>
<dbReference type="EMBL" id="JAIMJA010000006">
    <property type="protein sequence ID" value="MCE2594599.1"/>
    <property type="molecule type" value="Genomic_DNA"/>
</dbReference>
<evidence type="ECO:0000259" key="4">
    <source>
        <dbReference type="PROSITE" id="PS01124"/>
    </source>
</evidence>
<dbReference type="SUPFAM" id="SSF51215">
    <property type="entry name" value="Regulatory protein AraC"/>
    <property type="match status" value="1"/>
</dbReference>
<dbReference type="Pfam" id="PF12833">
    <property type="entry name" value="HTH_18"/>
    <property type="match status" value="1"/>
</dbReference>
<dbReference type="InterPro" id="IPR018060">
    <property type="entry name" value="HTH_AraC"/>
</dbReference>
<dbReference type="Gene3D" id="1.10.10.60">
    <property type="entry name" value="Homeodomain-like"/>
    <property type="match status" value="2"/>
</dbReference>
<feature type="domain" description="HTH araC/xylS-type" evidence="4">
    <location>
        <begin position="189"/>
        <end position="287"/>
    </location>
</feature>
<name>A0ABS8W6I1_9GAMM</name>
<keyword evidence="3" id="KW-0804">Transcription</keyword>
<evidence type="ECO:0000256" key="2">
    <source>
        <dbReference type="ARBA" id="ARBA00023125"/>
    </source>
</evidence>
<dbReference type="Proteomes" id="UP001201273">
    <property type="component" value="Unassembled WGS sequence"/>
</dbReference>
<dbReference type="PANTHER" id="PTHR43280">
    <property type="entry name" value="ARAC-FAMILY TRANSCRIPTIONAL REGULATOR"/>
    <property type="match status" value="1"/>
</dbReference>
<dbReference type="RefSeq" id="WP_233052136.1">
    <property type="nucleotide sequence ID" value="NZ_JAIMJA010000006.1"/>
</dbReference>
<comment type="caution">
    <text evidence="5">The sequence shown here is derived from an EMBL/GenBank/DDBJ whole genome shotgun (WGS) entry which is preliminary data.</text>
</comment>
<organism evidence="5 6">
    <name type="scientific">Motilimonas cestriensis</name>
    <dbReference type="NCBI Taxonomy" id="2742685"/>
    <lineage>
        <taxon>Bacteria</taxon>
        <taxon>Pseudomonadati</taxon>
        <taxon>Pseudomonadota</taxon>
        <taxon>Gammaproteobacteria</taxon>
        <taxon>Alteromonadales</taxon>
        <taxon>Alteromonadales genera incertae sedis</taxon>
        <taxon>Motilimonas</taxon>
    </lineage>
</organism>
<protein>
    <submittedName>
        <fullName evidence="5">AraC family transcriptional regulator</fullName>
    </submittedName>
</protein>
<dbReference type="SMART" id="SM00342">
    <property type="entry name" value="HTH_ARAC"/>
    <property type="match status" value="1"/>
</dbReference>
<accession>A0ABS8W6I1</accession>
<dbReference type="Pfam" id="PF02311">
    <property type="entry name" value="AraC_binding"/>
    <property type="match status" value="1"/>
</dbReference>
<dbReference type="PROSITE" id="PS01124">
    <property type="entry name" value="HTH_ARAC_FAMILY_2"/>
    <property type="match status" value="1"/>
</dbReference>
<evidence type="ECO:0000313" key="5">
    <source>
        <dbReference type="EMBL" id="MCE2594599.1"/>
    </source>
</evidence>
<evidence type="ECO:0000313" key="6">
    <source>
        <dbReference type="Proteomes" id="UP001201273"/>
    </source>
</evidence>
<dbReference type="SUPFAM" id="SSF46689">
    <property type="entry name" value="Homeodomain-like"/>
    <property type="match status" value="2"/>
</dbReference>
<dbReference type="InterPro" id="IPR009057">
    <property type="entry name" value="Homeodomain-like_sf"/>
</dbReference>
<dbReference type="InterPro" id="IPR003313">
    <property type="entry name" value="AraC-bd"/>
</dbReference>
<keyword evidence="6" id="KW-1185">Reference proteome</keyword>
<reference evidence="5 6" key="1">
    <citation type="journal article" date="2022" name="Environ. Microbiol. Rep.">
        <title>Eco-phylogenetic analyses reveal divergent evolution of vitamin B12 metabolism in the marine bacterial family 'Psychromonadaceae'.</title>
        <authorList>
            <person name="Jin X."/>
            <person name="Yang Y."/>
            <person name="Cao H."/>
            <person name="Gao B."/>
            <person name="Zhao Z."/>
        </authorList>
    </citation>
    <scope>NUCLEOTIDE SEQUENCE [LARGE SCALE GENOMIC DNA]</scope>
    <source>
        <strain evidence="5 6">MKS20</strain>
    </source>
</reference>
<dbReference type="PANTHER" id="PTHR43280:SF28">
    <property type="entry name" value="HTH-TYPE TRANSCRIPTIONAL ACTIVATOR RHAS"/>
    <property type="match status" value="1"/>
</dbReference>